<feature type="compositionally biased region" description="Polar residues" evidence="1">
    <location>
        <begin position="9"/>
        <end position="18"/>
    </location>
</feature>
<dbReference type="AlphaFoldDB" id="A0A8H5G2I8"/>
<name>A0A8H5G2I8_9AGAR</name>
<feature type="domain" description="DUF6699" evidence="2">
    <location>
        <begin position="153"/>
        <end position="295"/>
    </location>
</feature>
<gene>
    <name evidence="3" type="ORF">D9756_006853</name>
</gene>
<dbReference type="OrthoDB" id="3224413at2759"/>
<keyword evidence="4" id="KW-1185">Reference proteome</keyword>
<dbReference type="EMBL" id="JAACJO010000006">
    <property type="protein sequence ID" value="KAF5357165.1"/>
    <property type="molecule type" value="Genomic_DNA"/>
</dbReference>
<dbReference type="InterPro" id="IPR046522">
    <property type="entry name" value="DUF6699"/>
</dbReference>
<dbReference type="Proteomes" id="UP000559027">
    <property type="component" value="Unassembled WGS sequence"/>
</dbReference>
<organism evidence="3 4">
    <name type="scientific">Leucocoprinus leucothites</name>
    <dbReference type="NCBI Taxonomy" id="201217"/>
    <lineage>
        <taxon>Eukaryota</taxon>
        <taxon>Fungi</taxon>
        <taxon>Dikarya</taxon>
        <taxon>Basidiomycota</taxon>
        <taxon>Agaricomycotina</taxon>
        <taxon>Agaricomycetes</taxon>
        <taxon>Agaricomycetidae</taxon>
        <taxon>Agaricales</taxon>
        <taxon>Agaricineae</taxon>
        <taxon>Agaricaceae</taxon>
        <taxon>Leucocoprinus</taxon>
    </lineage>
</organism>
<evidence type="ECO:0000313" key="3">
    <source>
        <dbReference type="EMBL" id="KAF5357165.1"/>
    </source>
</evidence>
<reference evidence="3 4" key="1">
    <citation type="journal article" date="2020" name="ISME J.">
        <title>Uncovering the hidden diversity of litter-decomposition mechanisms in mushroom-forming fungi.</title>
        <authorList>
            <person name="Floudas D."/>
            <person name="Bentzer J."/>
            <person name="Ahren D."/>
            <person name="Johansson T."/>
            <person name="Persson P."/>
            <person name="Tunlid A."/>
        </authorList>
    </citation>
    <scope>NUCLEOTIDE SEQUENCE [LARGE SCALE GENOMIC DNA]</scope>
    <source>
        <strain evidence="3 4">CBS 146.42</strain>
    </source>
</reference>
<accession>A0A8H5G2I8</accession>
<comment type="caution">
    <text evidence="3">The sequence shown here is derived from an EMBL/GenBank/DDBJ whole genome shotgun (WGS) entry which is preliminary data.</text>
</comment>
<feature type="compositionally biased region" description="Low complexity" evidence="1">
    <location>
        <begin position="20"/>
        <end position="41"/>
    </location>
</feature>
<evidence type="ECO:0000256" key="1">
    <source>
        <dbReference type="SAM" id="MobiDB-lite"/>
    </source>
</evidence>
<feature type="compositionally biased region" description="Basic residues" evidence="1">
    <location>
        <begin position="54"/>
        <end position="75"/>
    </location>
</feature>
<proteinExistence type="predicted"/>
<evidence type="ECO:0000259" key="2">
    <source>
        <dbReference type="Pfam" id="PF20415"/>
    </source>
</evidence>
<sequence length="338" mass="37237">MQKRVHFAPTNTVFSPSRTPSPTLSDASSSGPSDSSSDIVSTPPPEVEYDSSSSHHHRNQNQHQHQHPQQHHQQHHYPQSPYPHSQEVVLHPAVSHYHPPQQPQIHYTPPQGFFQPQEAVIVPKAPEPGNNNNNAHMNIHLLLAFHPDTDIPLRYDLSTSLITSYVTSEDLSAAATEPPLPSLTIICPHLAWDIHVAPAPVPSASPYSPEGAEQRDYYVTVHDVLRCLHRALRQVVTPEEYDSLAPPGPTRDAVNAAYHARCARIEDVGKRMRDEKFGIRRIDFLHGMNVFRGLAGTLSGPHIWELNVAPASALPPTAMTMGPHAPMMAIAASTASVI</sequence>
<dbReference type="Pfam" id="PF20415">
    <property type="entry name" value="DUF6699"/>
    <property type="match status" value="1"/>
</dbReference>
<feature type="region of interest" description="Disordered" evidence="1">
    <location>
        <begin position="1"/>
        <end position="84"/>
    </location>
</feature>
<evidence type="ECO:0000313" key="4">
    <source>
        <dbReference type="Proteomes" id="UP000559027"/>
    </source>
</evidence>
<protein>
    <recommendedName>
        <fullName evidence="2">DUF6699 domain-containing protein</fullName>
    </recommendedName>
</protein>